<dbReference type="InterPro" id="IPR050087">
    <property type="entry name" value="AON_synthase_class-II"/>
</dbReference>
<dbReference type="InterPro" id="IPR015421">
    <property type="entry name" value="PyrdxlP-dep_Trfase_major"/>
</dbReference>
<evidence type="ECO:0000256" key="5">
    <source>
        <dbReference type="ARBA" id="ARBA00047715"/>
    </source>
</evidence>
<reference evidence="7 8" key="1">
    <citation type="submission" date="2019-10" db="EMBL/GenBank/DDBJ databases">
        <title>Whole genome shotgun sequence of Acrocarpospora corrugata NBRC 13972.</title>
        <authorList>
            <person name="Ichikawa N."/>
            <person name="Kimura A."/>
            <person name="Kitahashi Y."/>
            <person name="Komaki H."/>
            <person name="Oguchi A."/>
        </authorList>
    </citation>
    <scope>NUCLEOTIDE SEQUENCE [LARGE SCALE GENOMIC DNA]</scope>
    <source>
        <strain evidence="7 8">NBRC 13972</strain>
    </source>
</reference>
<dbReference type="Gene3D" id="3.40.640.10">
    <property type="entry name" value="Type I PLP-dependent aspartate aminotransferase-like (Major domain)"/>
    <property type="match status" value="1"/>
</dbReference>
<protein>
    <recommendedName>
        <fullName evidence="3">8-amino-7-oxononanoate synthase</fullName>
        <ecNumber evidence="3">2.3.1.47</ecNumber>
    </recommendedName>
</protein>
<dbReference type="EMBL" id="BLAD01000040">
    <property type="protein sequence ID" value="GER99486.1"/>
    <property type="molecule type" value="Genomic_DNA"/>
</dbReference>
<comment type="similarity">
    <text evidence="2">Belongs to the class-II pyridoxal-phosphate-dependent aminotransferase family.</text>
</comment>
<evidence type="ECO:0000256" key="3">
    <source>
        <dbReference type="ARBA" id="ARBA00013187"/>
    </source>
</evidence>
<evidence type="ECO:0000256" key="2">
    <source>
        <dbReference type="ARBA" id="ARBA00008392"/>
    </source>
</evidence>
<evidence type="ECO:0000313" key="7">
    <source>
        <dbReference type="EMBL" id="GER99486.1"/>
    </source>
</evidence>
<dbReference type="InterPro" id="IPR015424">
    <property type="entry name" value="PyrdxlP-dep_Trfase"/>
</dbReference>
<organism evidence="7 8">
    <name type="scientific">Acrocarpospora corrugata</name>
    <dbReference type="NCBI Taxonomy" id="35763"/>
    <lineage>
        <taxon>Bacteria</taxon>
        <taxon>Bacillati</taxon>
        <taxon>Actinomycetota</taxon>
        <taxon>Actinomycetes</taxon>
        <taxon>Streptosporangiales</taxon>
        <taxon>Streptosporangiaceae</taxon>
        <taxon>Acrocarpospora</taxon>
    </lineage>
</organism>
<feature type="domain" description="Aminotransferase class I/classII large" evidence="6">
    <location>
        <begin position="10"/>
        <end position="56"/>
    </location>
</feature>
<accession>A0A5M3VRS0</accession>
<comment type="catalytic activity">
    <reaction evidence="5">
        <text>6-carboxyhexanoyl-[ACP] + L-alanine + H(+) = (8S)-8-amino-7-oxononanoate + holo-[ACP] + CO2</text>
        <dbReference type="Rhea" id="RHEA:42288"/>
        <dbReference type="Rhea" id="RHEA-COMP:9685"/>
        <dbReference type="Rhea" id="RHEA-COMP:9955"/>
        <dbReference type="ChEBI" id="CHEBI:15378"/>
        <dbReference type="ChEBI" id="CHEBI:16526"/>
        <dbReference type="ChEBI" id="CHEBI:57972"/>
        <dbReference type="ChEBI" id="CHEBI:64479"/>
        <dbReference type="ChEBI" id="CHEBI:78846"/>
        <dbReference type="ChEBI" id="CHEBI:149468"/>
        <dbReference type="EC" id="2.3.1.47"/>
    </reaction>
</comment>
<evidence type="ECO:0000259" key="6">
    <source>
        <dbReference type="Pfam" id="PF00155"/>
    </source>
</evidence>
<dbReference type="GO" id="GO:0005829">
    <property type="term" value="C:cytosol"/>
    <property type="evidence" value="ECO:0007669"/>
    <property type="project" value="TreeGrafter"/>
</dbReference>
<evidence type="ECO:0000313" key="8">
    <source>
        <dbReference type="Proteomes" id="UP000334990"/>
    </source>
</evidence>
<dbReference type="SUPFAM" id="SSF53383">
    <property type="entry name" value="PLP-dependent transferases"/>
    <property type="match status" value="1"/>
</dbReference>
<dbReference type="InterPro" id="IPR004839">
    <property type="entry name" value="Aminotransferase_I/II_large"/>
</dbReference>
<comment type="caution">
    <text evidence="7">The sequence shown here is derived from an EMBL/GenBank/DDBJ whole genome shotgun (WGS) entry which is preliminary data.</text>
</comment>
<dbReference type="Proteomes" id="UP000334990">
    <property type="component" value="Unassembled WGS sequence"/>
</dbReference>
<keyword evidence="4" id="KW-0808">Transferase</keyword>
<gene>
    <name evidence="7" type="ORF">Acor_15500</name>
</gene>
<dbReference type="GO" id="GO:0008890">
    <property type="term" value="F:glycine C-acetyltransferase activity"/>
    <property type="evidence" value="ECO:0007669"/>
    <property type="project" value="TreeGrafter"/>
</dbReference>
<sequence length="66" mass="7294">MRTTLSNRRQVRRLIVTDGVFSMDGYLAPLDQICDLAERHDAMVMVDDSHAVGFVGPRGRGTNCTA</sequence>
<name>A0A5M3VRS0_9ACTN</name>
<dbReference type="PANTHER" id="PTHR13693">
    <property type="entry name" value="CLASS II AMINOTRANSFERASE/8-AMINO-7-OXONONANOATE SYNTHASE"/>
    <property type="match status" value="1"/>
</dbReference>
<keyword evidence="8" id="KW-1185">Reference proteome</keyword>
<dbReference type="EC" id="2.3.1.47" evidence="3"/>
<dbReference type="PANTHER" id="PTHR13693:SF102">
    <property type="entry name" value="2-AMINO-3-KETOBUTYRATE COENZYME A LIGASE, MITOCHONDRIAL"/>
    <property type="match status" value="1"/>
</dbReference>
<proteinExistence type="inferred from homology"/>
<evidence type="ECO:0000256" key="4">
    <source>
        <dbReference type="ARBA" id="ARBA00022679"/>
    </source>
</evidence>
<dbReference type="GO" id="GO:0008710">
    <property type="term" value="F:8-amino-7-oxononanoate synthase activity"/>
    <property type="evidence" value="ECO:0007669"/>
    <property type="project" value="UniProtKB-EC"/>
</dbReference>
<comment type="cofactor">
    <cofactor evidence="1">
        <name>pyridoxal 5'-phosphate</name>
        <dbReference type="ChEBI" id="CHEBI:597326"/>
    </cofactor>
</comment>
<evidence type="ECO:0000256" key="1">
    <source>
        <dbReference type="ARBA" id="ARBA00001933"/>
    </source>
</evidence>
<dbReference type="Pfam" id="PF00155">
    <property type="entry name" value="Aminotran_1_2"/>
    <property type="match status" value="1"/>
</dbReference>
<dbReference type="GO" id="GO:0030170">
    <property type="term" value="F:pyridoxal phosphate binding"/>
    <property type="evidence" value="ECO:0007669"/>
    <property type="project" value="InterPro"/>
</dbReference>
<dbReference type="AlphaFoldDB" id="A0A5M3VRS0"/>